<keyword evidence="1" id="KW-0732">Signal</keyword>
<protein>
    <recommendedName>
        <fullName evidence="4">Secreted protein</fullName>
    </recommendedName>
</protein>
<dbReference type="RefSeq" id="WP_041337462.1">
    <property type="nucleotide sequence ID" value="NZ_CAKVXH010000015.1"/>
</dbReference>
<evidence type="ECO:0000313" key="3">
    <source>
        <dbReference type="Proteomes" id="UP000027600"/>
    </source>
</evidence>
<dbReference type="EMBL" id="HF545617">
    <property type="protein sequence ID" value="CCO06194.1"/>
    <property type="molecule type" value="Genomic_DNA"/>
</dbReference>
<feature type="chain" id="PRO_5046145377" description="Secreted protein" evidence="1">
    <location>
        <begin position="22"/>
        <end position="268"/>
    </location>
</feature>
<sequence length="268" mass="29837">MKNGYLVLSLVISTLILSSCGNNTKSSNKSINNSQQTDFTTTTISTTTSDEVATTTLTTSEVTQDVHEDTFITNVKKKLDYAKENMSVFDYDENSINETETRNIEVICTITVNNTPTKLKCTITGSDDNSIESMSIIYDDLGEWIREYYEDADCTIEKTSDEISEVDALNILRMFYASAILYTDVGLSSEDISDSCDILDTSLERYRYTGDYLTDESDSVSVKCGNYVYLLSITPNGSNALSLSVYSIDYYNENMDLAGLPHYSGPEI</sequence>
<evidence type="ECO:0000256" key="1">
    <source>
        <dbReference type="SAM" id="SignalP"/>
    </source>
</evidence>
<proteinExistence type="predicted"/>
<organism evidence="2 3">
    <name type="scientific">Ruminococcus bicirculans</name>
    <name type="common">ex Wegman et al. 2014</name>
    <dbReference type="NCBI Taxonomy" id="1160721"/>
    <lineage>
        <taxon>Bacteria</taxon>
        <taxon>Bacillati</taxon>
        <taxon>Bacillota</taxon>
        <taxon>Clostridia</taxon>
        <taxon>Eubacteriales</taxon>
        <taxon>Oscillospiraceae</taxon>
        <taxon>Ruminococcus</taxon>
    </lineage>
</organism>
<evidence type="ECO:0008006" key="4">
    <source>
        <dbReference type="Google" id="ProtNLM"/>
    </source>
</evidence>
<dbReference type="Proteomes" id="UP000027600">
    <property type="component" value="Chromosome II"/>
</dbReference>
<keyword evidence="3" id="KW-1185">Reference proteome</keyword>
<dbReference type="PROSITE" id="PS51257">
    <property type="entry name" value="PROKAR_LIPOPROTEIN"/>
    <property type="match status" value="1"/>
</dbReference>
<feature type="signal peptide" evidence="1">
    <location>
        <begin position="1"/>
        <end position="21"/>
    </location>
</feature>
<accession>A0ABP1WPF1</accession>
<gene>
    <name evidence="2" type="ORF">RBI_II00437</name>
</gene>
<name>A0ABP1WPF1_9FIRM</name>
<reference evidence="2 3" key="1">
    <citation type="journal article" date="2014" name="Int. J. Syst. Evol. Microbiol.">
        <title>Complete genome of a new Firmicutes species belonging to the dominant human colonic microbiota ('Ruminococcus bicirculans') reveals two chromosomes and a selective capacity to utilize plant glucans.</title>
        <authorList>
            <consortium name="NISC Comparative Sequencing Program"/>
            <person name="Wegmann U."/>
            <person name="Louis P."/>
            <person name="Goesmann A."/>
            <person name="Henrissat B."/>
            <person name="Duncan S.H."/>
            <person name="Flint H.J."/>
        </authorList>
    </citation>
    <scope>NUCLEOTIDE SEQUENCE [LARGE SCALE GENOMIC DNA]</scope>
    <source>
        <strain evidence="2 3">80/3</strain>
    </source>
</reference>
<evidence type="ECO:0000313" key="2">
    <source>
        <dbReference type="EMBL" id="CCO06194.1"/>
    </source>
</evidence>